<dbReference type="OrthoDB" id="6129306at2759"/>
<evidence type="ECO:0000256" key="2">
    <source>
        <dbReference type="SAM" id="MobiDB-lite"/>
    </source>
</evidence>
<dbReference type="Pfam" id="PF21731">
    <property type="entry name" value="TARSH_C"/>
    <property type="match status" value="1"/>
</dbReference>
<evidence type="ECO:0000313" key="6">
    <source>
        <dbReference type="Proteomes" id="UP000838412"/>
    </source>
</evidence>
<evidence type="ECO:0000256" key="1">
    <source>
        <dbReference type="SAM" id="Coils"/>
    </source>
</evidence>
<organism evidence="5 6">
    <name type="scientific">Branchiostoma lanceolatum</name>
    <name type="common">Common lancelet</name>
    <name type="synonym">Amphioxus lanceolatum</name>
    <dbReference type="NCBI Taxonomy" id="7740"/>
    <lineage>
        <taxon>Eukaryota</taxon>
        <taxon>Metazoa</taxon>
        <taxon>Chordata</taxon>
        <taxon>Cephalochordata</taxon>
        <taxon>Leptocardii</taxon>
        <taxon>Amphioxiformes</taxon>
        <taxon>Branchiostomatidae</taxon>
        <taxon>Branchiostoma</taxon>
    </lineage>
</organism>
<dbReference type="PANTHER" id="PTHR23197:SF11">
    <property type="entry name" value="RE03558P"/>
    <property type="match status" value="1"/>
</dbReference>
<dbReference type="AlphaFoldDB" id="A0A8J9ZMI7"/>
<evidence type="ECO:0000259" key="4">
    <source>
        <dbReference type="Pfam" id="PF21731"/>
    </source>
</evidence>
<proteinExistence type="predicted"/>
<dbReference type="EMBL" id="OV696688">
    <property type="protein sequence ID" value="CAH1257441.1"/>
    <property type="molecule type" value="Genomic_DNA"/>
</dbReference>
<evidence type="ECO:0000256" key="3">
    <source>
        <dbReference type="SAM" id="SignalP"/>
    </source>
</evidence>
<dbReference type="PANTHER" id="PTHR23197">
    <property type="entry name" value="TARSH-RELATED FIBRONECTIN DOMAIN-CONTAINING"/>
    <property type="match status" value="1"/>
</dbReference>
<dbReference type="Proteomes" id="UP000838412">
    <property type="component" value="Chromosome 3"/>
</dbReference>
<feature type="coiled-coil region" evidence="1">
    <location>
        <begin position="221"/>
        <end position="297"/>
    </location>
</feature>
<reference evidence="5" key="1">
    <citation type="submission" date="2022-01" db="EMBL/GenBank/DDBJ databases">
        <authorList>
            <person name="Braso-Vives M."/>
        </authorList>
    </citation>
    <scope>NUCLEOTIDE SEQUENCE</scope>
</reference>
<feature type="chain" id="PRO_5035425039" evidence="3">
    <location>
        <begin position="29"/>
        <end position="552"/>
    </location>
</feature>
<accession>A0A8J9ZMI7</accession>
<feature type="signal peptide" evidence="3">
    <location>
        <begin position="1"/>
        <end position="28"/>
    </location>
</feature>
<name>A0A8J9ZMI7_BRALA</name>
<keyword evidence="1" id="KW-0175">Coiled coil</keyword>
<feature type="region of interest" description="Disordered" evidence="2">
    <location>
        <begin position="43"/>
        <end position="64"/>
    </location>
</feature>
<evidence type="ECO:0000313" key="5">
    <source>
        <dbReference type="EMBL" id="CAH1257441.1"/>
    </source>
</evidence>
<gene>
    <name evidence="5" type="primary">FNDC1</name>
    <name evidence="5" type="ORF">BLAG_LOCUS15372</name>
</gene>
<feature type="domain" description="Target of Nesh-SH3/FNDC1 C-terminal" evidence="4">
    <location>
        <begin position="426"/>
        <end position="552"/>
    </location>
</feature>
<dbReference type="InterPro" id="IPR049109">
    <property type="entry name" value="TARSH/FNDC1_C"/>
</dbReference>
<sequence>MLCTAIRREVLPSLAVLCLFGTLTFADGEPAAGKAASLAGREFHGPTEGAQAGEATPFTDSEKQKAIEETQRLKKAVGEKATKSWAAEGLGADLPEVETISVRTNVPVTGEGQTAHGSPSPSLAAETLAQVLAPGSGQCAYTFIVPETLAKQTCNAADTGIRQQDIQAMSRRWEIMQTQIAQLRSELTTRLLETERNVLNKSAEFLKRMQREEKPSTPQVAQQAPQDLRNLEIEIRQLKDRLAVIEGLNTNQDDLIRSLVRDREEVDKVLTAHETLIQQLKLTMRESREKNNKFQMEVRNLVYNQSGTILQLFEQVNALGSERSRERQPDGVGTSTPLRHEDMQHLARNQINLSRRLSLQQSKLENITREIRKMNDGREAVQGTREKSFAEMESKIQTQERLIANLTQIVFKLLIQDPPPVDESYWTAYKFQYDDTCNSCHGDQYVKRTKYDVGKYVGVVLCTPTRYKIFLSDSLTGLFRNVADRVGQGQDHCEFLGSTRDASAIDPYYSYCKQATGFWRRYRGEDPKYGPIGYDGTGKFFGRWYECGMPIP</sequence>
<keyword evidence="6" id="KW-1185">Reference proteome</keyword>
<protein>
    <submittedName>
        <fullName evidence="5">FNDC1 protein</fullName>
    </submittedName>
</protein>
<keyword evidence="3" id="KW-0732">Signal</keyword>